<dbReference type="EMBL" id="ABDW01000026">
    <property type="protein sequence ID" value="EDT14285.1"/>
    <property type="molecule type" value="Genomic_DNA"/>
</dbReference>
<dbReference type="RefSeq" id="WP_003464981.1">
    <property type="nucleotide sequence ID" value="NZ_ABDW01000026.1"/>
</dbReference>
<dbReference type="AlphaFoldDB" id="B1BVM8"/>
<name>B1BVM8_CLOPF</name>
<reference evidence="1 2" key="1">
    <citation type="submission" date="2007-07" db="EMBL/GenBank/DDBJ databases">
        <title>Annotation of Clostridium perfringens E str. JGS1987.</title>
        <authorList>
            <person name="Paulsen I."/>
            <person name="Sebastian Y."/>
        </authorList>
    </citation>
    <scope>NUCLEOTIDE SEQUENCE [LARGE SCALE GENOMIC DNA]</scope>
    <source>
        <strain evidence="2">E str. JGS1987</strain>
    </source>
</reference>
<evidence type="ECO:0000313" key="1">
    <source>
        <dbReference type="EMBL" id="EDT14285.1"/>
    </source>
</evidence>
<sequence>MLGQNLDIKGLYIGKSKESKEIILLNDLESNKNTNTLKVGTLGIGKVIYRNDKK</sequence>
<accession>B1BVM8</accession>
<evidence type="ECO:0000313" key="2">
    <source>
        <dbReference type="Proteomes" id="UP000005337"/>
    </source>
</evidence>
<protein>
    <submittedName>
        <fullName evidence="1">Uncharacterized protein</fullName>
    </submittedName>
</protein>
<gene>
    <name evidence="1" type="ORF">AC3_A0308</name>
</gene>
<organism evidence="1 2">
    <name type="scientific">Clostridium perfringens E str. JGS1987</name>
    <dbReference type="NCBI Taxonomy" id="451755"/>
    <lineage>
        <taxon>Bacteria</taxon>
        <taxon>Bacillati</taxon>
        <taxon>Bacillota</taxon>
        <taxon>Clostridia</taxon>
        <taxon>Eubacteriales</taxon>
        <taxon>Clostridiaceae</taxon>
        <taxon>Clostridium</taxon>
    </lineage>
</organism>
<proteinExistence type="predicted"/>
<dbReference type="Proteomes" id="UP000005337">
    <property type="component" value="Unassembled WGS sequence"/>
</dbReference>
<comment type="caution">
    <text evidence="1">The sequence shown here is derived from an EMBL/GenBank/DDBJ whole genome shotgun (WGS) entry which is preliminary data.</text>
</comment>